<evidence type="ECO:0000313" key="2">
    <source>
        <dbReference type="EMBL" id="MTW09831.1"/>
    </source>
</evidence>
<dbReference type="RefSeq" id="WP_155452772.1">
    <property type="nucleotide sequence ID" value="NZ_WNKX01000002.1"/>
</dbReference>
<evidence type="ECO:0000313" key="3">
    <source>
        <dbReference type="Proteomes" id="UP000472320"/>
    </source>
</evidence>
<dbReference type="InterPro" id="IPR018640">
    <property type="entry name" value="DUF2063"/>
</dbReference>
<sequence length="245" mass="26214">MNLADIQGGFHAMLATSASGAGVPDGPGRAVYLNNYRAQLVGCLEESYPLLRAFIGDEAFLRAAASHISRRRPHAWTIDAYADDFCDTLEAIFPDNPDLHELAWIEHALGLAFVGPDFAPVAAEALAAIDWDNASLQLTPTLHLRPATTNAADLWFALRDGGSPESEMLAAAGGLLVWRRGFISCLRALDSTEYAALAQLQHDGSFVGLCALLVERLGEEQGIISAGAMLADWLGSELITGVDHE</sequence>
<keyword evidence="3" id="KW-1185">Reference proteome</keyword>
<evidence type="ECO:0000259" key="1">
    <source>
        <dbReference type="Pfam" id="PF09836"/>
    </source>
</evidence>
<dbReference type="EMBL" id="WNKX01000002">
    <property type="protein sequence ID" value="MTW09831.1"/>
    <property type="molecule type" value="Genomic_DNA"/>
</dbReference>
<gene>
    <name evidence="2" type="ORF">GM658_04395</name>
</gene>
<dbReference type="Pfam" id="PF09836">
    <property type="entry name" value="DUF2063"/>
    <property type="match status" value="1"/>
</dbReference>
<reference evidence="2 3" key="1">
    <citation type="submission" date="2019-11" db="EMBL/GenBank/DDBJ databases">
        <title>Type strains purchased from KCTC, JCM and DSMZ.</title>
        <authorList>
            <person name="Lu H."/>
        </authorList>
    </citation>
    <scope>NUCLEOTIDE SEQUENCE [LARGE SCALE GENOMIC DNA]</scope>
    <source>
        <strain evidence="2 3">JCM 31587</strain>
    </source>
</reference>
<dbReference type="AlphaFoldDB" id="A0A6L6QCM8"/>
<name>A0A6L6QCM8_9BURK</name>
<accession>A0A6L6QCM8</accession>
<organism evidence="2 3">
    <name type="scientific">Massilia eburnea</name>
    <dbReference type="NCBI Taxonomy" id="1776165"/>
    <lineage>
        <taxon>Bacteria</taxon>
        <taxon>Pseudomonadati</taxon>
        <taxon>Pseudomonadota</taxon>
        <taxon>Betaproteobacteria</taxon>
        <taxon>Burkholderiales</taxon>
        <taxon>Oxalobacteraceae</taxon>
        <taxon>Telluria group</taxon>
        <taxon>Massilia</taxon>
    </lineage>
</organism>
<dbReference type="Proteomes" id="UP000472320">
    <property type="component" value="Unassembled WGS sequence"/>
</dbReference>
<comment type="caution">
    <text evidence="2">The sequence shown here is derived from an EMBL/GenBank/DDBJ whole genome shotgun (WGS) entry which is preliminary data.</text>
</comment>
<protein>
    <submittedName>
        <fullName evidence="2">DUF2063 domain-containing protein</fullName>
    </submittedName>
</protein>
<feature type="domain" description="Putative DNA-binding" evidence="1">
    <location>
        <begin position="7"/>
        <end position="87"/>
    </location>
</feature>
<dbReference type="OrthoDB" id="343356at2"/>
<proteinExistence type="predicted"/>